<sequence length="376" mass="42135">MSKPDWGSLQQQYIAAHSRTGISPADWCEENGLKYATARRYIKKPPKNAQKNLRNSAQKTAQKDAAQSAQKRAKKTVKKNPEKIAPIVEPEIQEEIFDPDEFGISEQQGVFAQHVAMGKKLIDAYRLAGYKSEGNAASAGASQLLRNIKVSRAIRWLRDKRQKRLALTEAEIIHQLSSIASMDPNELTQYRRVNCRYCWGEDHEYQWNDMDEYERACDLAMKEEKSPPSFGGVGFIDSAVPNPDCPRCFGEGIGQQFFADSTMLDGPARWGYLGVEETMNGLKMKIASPEAARKELLAYLKATKGKLPAAGGQPEGGSTEDDYDREWKRLRNEKIQAEIERIRTGDKESSLIVVHNALQVPGAVQPTQEDIDEGDE</sequence>
<evidence type="ECO:0000313" key="2">
    <source>
        <dbReference type="EMBL" id="MEC5729330.1"/>
    </source>
</evidence>
<dbReference type="InterPro" id="IPR038713">
    <property type="entry name" value="Terminase_Gp1_N_sf"/>
</dbReference>
<comment type="caution">
    <text evidence="2">The sequence shown here is derived from an EMBL/GenBank/DDBJ whole genome shotgun (WGS) entry which is preliminary data.</text>
</comment>
<evidence type="ECO:0000256" key="1">
    <source>
        <dbReference type="SAM" id="MobiDB-lite"/>
    </source>
</evidence>
<dbReference type="Proteomes" id="UP001175344">
    <property type="component" value="Unassembled WGS sequence"/>
</dbReference>
<feature type="region of interest" description="Disordered" evidence="1">
    <location>
        <begin position="44"/>
        <end position="79"/>
    </location>
</feature>
<organism evidence="2 3">
    <name type="scientific">Enterobacter asburiae</name>
    <dbReference type="NCBI Taxonomy" id="61645"/>
    <lineage>
        <taxon>Bacteria</taxon>
        <taxon>Pseudomonadati</taxon>
        <taxon>Pseudomonadota</taxon>
        <taxon>Gammaproteobacteria</taxon>
        <taxon>Enterobacterales</taxon>
        <taxon>Enterobacteriaceae</taxon>
        <taxon>Enterobacter</taxon>
        <taxon>Enterobacter cloacae complex</taxon>
    </lineage>
</organism>
<accession>A0ABU6KUF2</accession>
<dbReference type="InterPro" id="IPR005335">
    <property type="entry name" value="Terminase_ssu"/>
</dbReference>
<dbReference type="EMBL" id="JARTQQ020000001">
    <property type="protein sequence ID" value="MEC5729330.1"/>
    <property type="molecule type" value="Genomic_DNA"/>
</dbReference>
<protein>
    <submittedName>
        <fullName evidence="2">Terminase small subunit</fullName>
    </submittedName>
</protein>
<gene>
    <name evidence="2" type="ORF">QAA55_013020</name>
</gene>
<name>A0ABU6KUF2_ENTAS</name>
<dbReference type="RefSeq" id="WP_241175358.1">
    <property type="nucleotide sequence ID" value="NZ_JAKWHR010000165.1"/>
</dbReference>
<dbReference type="Pfam" id="PF03592">
    <property type="entry name" value="Terminase_2"/>
    <property type="match status" value="1"/>
</dbReference>
<dbReference type="Gene3D" id="1.10.10.1400">
    <property type="entry name" value="Terminase, small subunit, N-terminal DNA-binding domain, HTH motif"/>
    <property type="match status" value="1"/>
</dbReference>
<reference evidence="2 3" key="1">
    <citation type="journal article" date="2023" name="Nat. Commun.">
        <title>Genomic dissection of endemic carbapenem resistance reveals metallo-beta-lactamase dissemination through clonal, plasmid and integron transfer.</title>
        <authorList>
            <person name="Macesic N."/>
            <person name="Hawkey J."/>
            <person name="Vezina B."/>
            <person name="Wisniewski J.A."/>
            <person name="Cottingham H."/>
            <person name="Blakeway L.V."/>
            <person name="Harshegyi T."/>
            <person name="Pragastis K."/>
            <person name="Badoordeen G.Z."/>
            <person name="Dennison A."/>
            <person name="Spelman D.W."/>
            <person name="Jenney A.W.J."/>
            <person name="Peleg A.Y."/>
        </authorList>
    </citation>
    <scope>NUCLEOTIDE SEQUENCE [LARGE SCALE GENOMIC DNA]</scope>
    <source>
        <strain evidence="2 3">CPO239</strain>
    </source>
</reference>
<keyword evidence="3" id="KW-1185">Reference proteome</keyword>
<feature type="compositionally biased region" description="Polar residues" evidence="1">
    <location>
        <begin position="49"/>
        <end position="70"/>
    </location>
</feature>
<evidence type="ECO:0000313" key="3">
    <source>
        <dbReference type="Proteomes" id="UP001175344"/>
    </source>
</evidence>
<proteinExistence type="predicted"/>